<sequence>ILNKYIQDEEAFDGYCDTCHEPLHREFKIDENQNLKLIFKCNVKFCEANIDPYCYDFSNNNWESKSPRFRLFEDMLDSNRSGSKIIETPLKEKHLPKIEVEDKNDSASISKDSQETESVEQIYKIEEIPLLTMNNDEYSKFLEHHQNKVVCLVDLPNFIRTLREFFPRDFENVLKKAHLLLLQYIENSFHTSDNYIIRYFSKPAKDLEIPNNIIINFCTQNQKREFFHLLKVLKGAGYSDIDNYLIANSVEILERCEIRGFVIVSSDKDYLPVMRIASYKKIKSRILGINTSDIYEKYNIDDIKFLGIMKFFNK</sequence>
<gene>
    <name evidence="1" type="ORF">LCGC14_1672660</name>
</gene>
<evidence type="ECO:0008006" key="2">
    <source>
        <dbReference type="Google" id="ProtNLM"/>
    </source>
</evidence>
<dbReference type="AlphaFoldDB" id="A0A0F9ID98"/>
<evidence type="ECO:0000313" key="1">
    <source>
        <dbReference type="EMBL" id="KKM17744.1"/>
    </source>
</evidence>
<name>A0A0F9ID98_9ZZZZ</name>
<reference evidence="1" key="1">
    <citation type="journal article" date="2015" name="Nature">
        <title>Complex archaea that bridge the gap between prokaryotes and eukaryotes.</title>
        <authorList>
            <person name="Spang A."/>
            <person name="Saw J.H."/>
            <person name="Jorgensen S.L."/>
            <person name="Zaremba-Niedzwiedzka K."/>
            <person name="Martijn J."/>
            <person name="Lind A.E."/>
            <person name="van Eijk R."/>
            <person name="Schleper C."/>
            <person name="Guy L."/>
            <person name="Ettema T.J."/>
        </authorList>
    </citation>
    <scope>NUCLEOTIDE SEQUENCE</scope>
</reference>
<accession>A0A0F9ID98</accession>
<feature type="non-terminal residue" evidence="1">
    <location>
        <position position="1"/>
    </location>
</feature>
<dbReference type="EMBL" id="LAZR01014381">
    <property type="protein sequence ID" value="KKM17744.1"/>
    <property type="molecule type" value="Genomic_DNA"/>
</dbReference>
<organism evidence="1">
    <name type="scientific">marine sediment metagenome</name>
    <dbReference type="NCBI Taxonomy" id="412755"/>
    <lineage>
        <taxon>unclassified sequences</taxon>
        <taxon>metagenomes</taxon>
        <taxon>ecological metagenomes</taxon>
    </lineage>
</organism>
<protein>
    <recommendedName>
        <fullName evidence="2">NYN domain-containing protein</fullName>
    </recommendedName>
</protein>
<proteinExistence type="predicted"/>
<dbReference type="Gene3D" id="3.40.50.1010">
    <property type="entry name" value="5'-nuclease"/>
    <property type="match status" value="1"/>
</dbReference>
<comment type="caution">
    <text evidence="1">The sequence shown here is derived from an EMBL/GenBank/DDBJ whole genome shotgun (WGS) entry which is preliminary data.</text>
</comment>